<dbReference type="SUPFAM" id="SSF52096">
    <property type="entry name" value="ClpP/crotonase"/>
    <property type="match status" value="2"/>
</dbReference>
<dbReference type="NCBIfam" id="NF005498">
    <property type="entry name" value="PRK07112.1"/>
    <property type="match status" value="1"/>
</dbReference>
<dbReference type="PANTHER" id="PTHR42964:SF1">
    <property type="entry name" value="POLYKETIDE BIOSYNTHESIS ENOYL-COA HYDRATASE PKSH-RELATED"/>
    <property type="match status" value="1"/>
</dbReference>
<evidence type="ECO:0000256" key="2">
    <source>
        <dbReference type="RuleBase" id="RU003707"/>
    </source>
</evidence>
<proteinExistence type="inferred from homology"/>
<dbReference type="NCBIfam" id="NF005496">
    <property type="entry name" value="PRK07110.1"/>
    <property type="match status" value="1"/>
</dbReference>
<name>A0ABU3HDZ9_9BACL</name>
<reference evidence="3 4" key="1">
    <citation type="submission" date="2023-07" db="EMBL/GenBank/DDBJ databases">
        <title>Genomic Encyclopedia of Type Strains, Phase IV (KMG-IV): sequencing the most valuable type-strain genomes for metagenomic binning, comparative biology and taxonomic classification.</title>
        <authorList>
            <person name="Goeker M."/>
        </authorList>
    </citation>
    <scope>NUCLEOTIDE SEQUENCE [LARGE SCALE GENOMIC DNA]</scope>
    <source>
        <strain evidence="3 4">T98</strain>
    </source>
</reference>
<sequence>MNFQTIRVRYQEKVCYITFHRPEARNAINDQMIEECGSVLDACEQRDITIVVLQGSSDAFCFGADFQEIHDSIANGIFRESNPEPLYELWMKMTTGPYITISDVRGEVKAGGVGFVAASDIVIADHSAKFSLSELLFGLYPACVLPFLIRRTGFQKAHYFTLMTRPVGVEEALESGLVDVLAESNHDMLRRHLLRLARLDKKAIMRYKRYVSGLDDALQKSRQAAVSANREMFSDRGVIEGIFSFVNNGEFPSKEEAHVEAAVDCREIEPGIVQITMQDRIHKNTFSDSLVIGLTEAFKSIHDNSAYKAVILTGYDSYFSSGGTKEALLAIHDHRLKFTDSNIYSLALDCRIPVIAAMQGHGIGGGFVMGMFSDFVIFSRESVYTANFMKYGFTPGMGATLILPEKLGNGLAGEMLLTGGNYRGAELEKRGIPYPVLPREKVMGHALQLARQLAEKPRLSLITLKDHLVAPLRAKLPSVIAQEVAMHEKTFHQAEVKERIQTLFGN</sequence>
<dbReference type="Proteomes" id="UP001248709">
    <property type="component" value="Unassembled WGS sequence"/>
</dbReference>
<accession>A0ABU3HDZ9</accession>
<comment type="similarity">
    <text evidence="1 2">Belongs to the enoyl-CoA hydratase/isomerase family.</text>
</comment>
<evidence type="ECO:0000256" key="1">
    <source>
        <dbReference type="ARBA" id="ARBA00005254"/>
    </source>
</evidence>
<dbReference type="CDD" id="cd06558">
    <property type="entry name" value="crotonase-like"/>
    <property type="match status" value="2"/>
</dbReference>
<dbReference type="Pfam" id="PF00378">
    <property type="entry name" value="ECH_1"/>
    <property type="match status" value="2"/>
</dbReference>
<protein>
    <submittedName>
        <fullName evidence="3">Enoyl-CoA hydratase/carnithine racemase</fullName>
    </submittedName>
</protein>
<evidence type="ECO:0000313" key="4">
    <source>
        <dbReference type="Proteomes" id="UP001248709"/>
    </source>
</evidence>
<keyword evidence="4" id="KW-1185">Reference proteome</keyword>
<gene>
    <name evidence="3" type="ORF">J2Z22_004641</name>
</gene>
<dbReference type="PROSITE" id="PS00166">
    <property type="entry name" value="ENOYL_COA_HYDRATASE"/>
    <property type="match status" value="1"/>
</dbReference>
<dbReference type="InterPro" id="IPR001753">
    <property type="entry name" value="Enoyl-CoA_hydra/iso"/>
</dbReference>
<organism evidence="3 4">
    <name type="scientific">Paenibacillus forsythiae</name>
    <dbReference type="NCBI Taxonomy" id="365616"/>
    <lineage>
        <taxon>Bacteria</taxon>
        <taxon>Bacillati</taxon>
        <taxon>Bacillota</taxon>
        <taxon>Bacilli</taxon>
        <taxon>Bacillales</taxon>
        <taxon>Paenibacillaceae</taxon>
        <taxon>Paenibacillus</taxon>
    </lineage>
</organism>
<dbReference type="PANTHER" id="PTHR42964">
    <property type="entry name" value="ENOYL-COA HYDRATASE"/>
    <property type="match status" value="1"/>
</dbReference>
<dbReference type="InterPro" id="IPR051683">
    <property type="entry name" value="Enoyl-CoA_Hydratase/Isomerase"/>
</dbReference>
<comment type="caution">
    <text evidence="3">The sequence shown here is derived from an EMBL/GenBank/DDBJ whole genome shotgun (WGS) entry which is preliminary data.</text>
</comment>
<dbReference type="Gene3D" id="3.90.226.10">
    <property type="entry name" value="2-enoyl-CoA Hydratase, Chain A, domain 1"/>
    <property type="match status" value="2"/>
</dbReference>
<dbReference type="Gene3D" id="6.20.390.20">
    <property type="match status" value="1"/>
</dbReference>
<dbReference type="InterPro" id="IPR018376">
    <property type="entry name" value="Enoyl-CoA_hyd/isom_CS"/>
</dbReference>
<evidence type="ECO:0000313" key="3">
    <source>
        <dbReference type="EMBL" id="MDT3429042.1"/>
    </source>
</evidence>
<dbReference type="EMBL" id="JAUSUY010000032">
    <property type="protein sequence ID" value="MDT3429042.1"/>
    <property type="molecule type" value="Genomic_DNA"/>
</dbReference>
<dbReference type="InterPro" id="IPR029045">
    <property type="entry name" value="ClpP/crotonase-like_dom_sf"/>
</dbReference>